<dbReference type="InterPro" id="IPR023214">
    <property type="entry name" value="HAD_sf"/>
</dbReference>
<dbReference type="Gene3D" id="3.30.1240.10">
    <property type="match status" value="1"/>
</dbReference>
<dbReference type="PANTHER" id="PTHR10000:SF8">
    <property type="entry name" value="HAD SUPERFAMILY HYDROLASE-LIKE, TYPE 3"/>
    <property type="match status" value="1"/>
</dbReference>
<dbReference type="Proteomes" id="UP000054078">
    <property type="component" value="Unassembled WGS sequence"/>
</dbReference>
<dbReference type="SUPFAM" id="SSF56784">
    <property type="entry name" value="HAD-like"/>
    <property type="match status" value="1"/>
</dbReference>
<accession>A0A124EGN3</accession>
<dbReference type="RefSeq" id="WP_059054963.1">
    <property type="nucleotide sequence ID" value="NZ_LOJF01000010.1"/>
</dbReference>
<dbReference type="AlphaFoldDB" id="A0A124EGN3"/>
<name>A0A124EGN3_TRASO</name>
<dbReference type="Pfam" id="PF08282">
    <property type="entry name" value="Hydrolase_3"/>
    <property type="match status" value="1"/>
</dbReference>
<reference evidence="1 2" key="1">
    <citation type="submission" date="2015-12" db="EMBL/GenBank/DDBJ databases">
        <title>Draft Genome Sequence of Olsenella scatoligenes SK9K4T; a Producer of 3-Methylindole- (skatole) and 4-Methylphenol- (p-cresol) Isolated from Pig Feces.</title>
        <authorList>
            <person name="Li X."/>
            <person name="Borg B."/>
            <person name="Canibe N."/>
        </authorList>
    </citation>
    <scope>NUCLEOTIDE SEQUENCE [LARGE SCALE GENOMIC DNA]</scope>
    <source>
        <strain evidence="1 2">SK9K4</strain>
    </source>
</reference>
<evidence type="ECO:0000313" key="1">
    <source>
        <dbReference type="EMBL" id="KUH58032.1"/>
    </source>
</evidence>
<evidence type="ECO:0008006" key="3">
    <source>
        <dbReference type="Google" id="ProtNLM"/>
    </source>
</evidence>
<dbReference type="OrthoDB" id="9806027at2"/>
<dbReference type="PANTHER" id="PTHR10000">
    <property type="entry name" value="PHOSPHOSERINE PHOSPHATASE"/>
    <property type="match status" value="1"/>
</dbReference>
<dbReference type="GO" id="GO:0005829">
    <property type="term" value="C:cytosol"/>
    <property type="evidence" value="ECO:0007669"/>
    <property type="project" value="TreeGrafter"/>
</dbReference>
<dbReference type="Gene3D" id="3.40.50.1000">
    <property type="entry name" value="HAD superfamily/HAD-like"/>
    <property type="match status" value="1"/>
</dbReference>
<comment type="caution">
    <text evidence="1">The sequence shown here is derived from an EMBL/GenBank/DDBJ whole genome shotgun (WGS) entry which is preliminary data.</text>
</comment>
<evidence type="ECO:0000313" key="2">
    <source>
        <dbReference type="Proteomes" id="UP000054078"/>
    </source>
</evidence>
<dbReference type="GO" id="GO:0016791">
    <property type="term" value="F:phosphatase activity"/>
    <property type="evidence" value="ECO:0007669"/>
    <property type="project" value="TreeGrafter"/>
</dbReference>
<dbReference type="GO" id="GO:0000287">
    <property type="term" value="F:magnesium ion binding"/>
    <property type="evidence" value="ECO:0007669"/>
    <property type="project" value="TreeGrafter"/>
</dbReference>
<organism evidence="1 2">
    <name type="scientific">Tractidigestivibacter scatoligenes</name>
    <name type="common">Olsenella scatoligenes</name>
    <dbReference type="NCBI Taxonomy" id="1299998"/>
    <lineage>
        <taxon>Bacteria</taxon>
        <taxon>Bacillati</taxon>
        <taxon>Actinomycetota</taxon>
        <taxon>Coriobacteriia</taxon>
        <taxon>Coriobacteriales</taxon>
        <taxon>Atopobiaceae</taxon>
        <taxon>Tractidigestivibacter</taxon>
    </lineage>
</organism>
<sequence length="274" mass="28125">MTGAGFAGRAMASDFDGTLFFGIGGRAHPLHRFLPRDIEAIRTFRAGGGLFGVCTGRPLGAVLADAGRDLSFDFAITSSGACVSDGAGNTLFSREIPDDDVRALLDATRGQTARPPFIALESGYLVLGGASIPGLPKGFLKRLRVVSSVDEALSMGHGGDGVQVISLGFGTQERAARFVAGVGELLGGRGSAFQNLDSVDVVPTGCSKGAGLAVARQQLGLGLVGGIGDSFNDLPLLDEADVAYTFNRAPEAVREGADVLVDDVAGALADLEQR</sequence>
<protein>
    <recommendedName>
        <fullName evidence="3">Haloacid dehalogenase</fullName>
    </recommendedName>
</protein>
<dbReference type="InterPro" id="IPR036412">
    <property type="entry name" value="HAD-like_sf"/>
</dbReference>
<proteinExistence type="predicted"/>
<dbReference type="STRING" id="1299998.AUL39_07365"/>
<dbReference type="EMBL" id="LOJF01000010">
    <property type="protein sequence ID" value="KUH58032.1"/>
    <property type="molecule type" value="Genomic_DNA"/>
</dbReference>
<keyword evidence="2" id="KW-1185">Reference proteome</keyword>
<gene>
    <name evidence="1" type="ORF">AUL39_07365</name>
</gene>